<dbReference type="Proteomes" id="UP000001064">
    <property type="component" value="Unassembled WGS sequence"/>
</dbReference>
<gene>
    <name evidence="1" type="ORF">DICPUDRAFT_159605</name>
</gene>
<dbReference type="RefSeq" id="XP_003294585.1">
    <property type="nucleotide sequence ID" value="XM_003294537.1"/>
</dbReference>
<organism evidence="1 2">
    <name type="scientific">Dictyostelium purpureum</name>
    <name type="common">Slime mold</name>
    <dbReference type="NCBI Taxonomy" id="5786"/>
    <lineage>
        <taxon>Eukaryota</taxon>
        <taxon>Amoebozoa</taxon>
        <taxon>Evosea</taxon>
        <taxon>Eumycetozoa</taxon>
        <taxon>Dictyostelia</taxon>
        <taxon>Dictyosteliales</taxon>
        <taxon>Dictyosteliaceae</taxon>
        <taxon>Dictyostelium</taxon>
    </lineage>
</organism>
<evidence type="ECO:0000313" key="2">
    <source>
        <dbReference type="Proteomes" id="UP000001064"/>
    </source>
</evidence>
<protein>
    <submittedName>
        <fullName evidence="1">Uncharacterized protein</fullName>
    </submittedName>
</protein>
<sequence length="51" mass="5970">MAEIEEDIIKMTEIEEDRITKKKRLNSQNKPQLYASNIIYGGRVLLSDKFV</sequence>
<dbReference type="GeneID" id="10507041"/>
<dbReference type="InParanoid" id="F1A4I9"/>
<proteinExistence type="predicted"/>
<dbReference type="EMBL" id="GL871523">
    <property type="protein sequence ID" value="EGC28893.1"/>
    <property type="molecule type" value="Genomic_DNA"/>
</dbReference>
<evidence type="ECO:0000313" key="1">
    <source>
        <dbReference type="EMBL" id="EGC28893.1"/>
    </source>
</evidence>
<name>F1A4I9_DICPU</name>
<dbReference type="VEuPathDB" id="AmoebaDB:DICPUDRAFT_159605"/>
<accession>F1A4I9</accession>
<reference evidence="2" key="1">
    <citation type="journal article" date="2011" name="Genome Biol.">
        <title>Comparative genomics of the social amoebae Dictyostelium discoideum and Dictyostelium purpureum.</title>
        <authorList>
            <consortium name="US DOE Joint Genome Institute (JGI-PGF)"/>
            <person name="Sucgang R."/>
            <person name="Kuo A."/>
            <person name="Tian X."/>
            <person name="Salerno W."/>
            <person name="Parikh A."/>
            <person name="Feasley C.L."/>
            <person name="Dalin E."/>
            <person name="Tu H."/>
            <person name="Huang E."/>
            <person name="Barry K."/>
            <person name="Lindquist E."/>
            <person name="Shapiro H."/>
            <person name="Bruce D."/>
            <person name="Schmutz J."/>
            <person name="Salamov A."/>
            <person name="Fey P."/>
            <person name="Gaudet P."/>
            <person name="Anjard C."/>
            <person name="Babu M.M."/>
            <person name="Basu S."/>
            <person name="Bushmanova Y."/>
            <person name="van der Wel H."/>
            <person name="Katoh-Kurasawa M."/>
            <person name="Dinh C."/>
            <person name="Coutinho P.M."/>
            <person name="Saito T."/>
            <person name="Elias M."/>
            <person name="Schaap P."/>
            <person name="Kay R.R."/>
            <person name="Henrissat B."/>
            <person name="Eichinger L."/>
            <person name="Rivero F."/>
            <person name="Putnam N.H."/>
            <person name="West C.M."/>
            <person name="Loomis W.F."/>
            <person name="Chisholm R.L."/>
            <person name="Shaulsky G."/>
            <person name="Strassmann J.E."/>
            <person name="Queller D.C."/>
            <person name="Kuspa A."/>
            <person name="Grigoriev I.V."/>
        </authorList>
    </citation>
    <scope>NUCLEOTIDE SEQUENCE [LARGE SCALE GENOMIC DNA]</scope>
    <source>
        <strain evidence="2">QSDP1</strain>
    </source>
</reference>
<keyword evidence="2" id="KW-1185">Reference proteome</keyword>
<dbReference type="KEGG" id="dpp:DICPUDRAFT_159605"/>
<dbReference type="AlphaFoldDB" id="F1A4I9"/>